<dbReference type="SMART" id="SM00966">
    <property type="entry name" value="SpoVT_AbrB"/>
    <property type="match status" value="1"/>
</dbReference>
<dbReference type="InterPro" id="IPR007159">
    <property type="entry name" value="SpoVT-AbrB_dom"/>
</dbReference>
<organism evidence="2 3">
    <name type="scientific">Promicromonospora thailandica</name>
    <dbReference type="NCBI Taxonomy" id="765201"/>
    <lineage>
        <taxon>Bacteria</taxon>
        <taxon>Bacillati</taxon>
        <taxon>Actinomycetota</taxon>
        <taxon>Actinomycetes</taxon>
        <taxon>Micrococcales</taxon>
        <taxon>Promicromonosporaceae</taxon>
        <taxon>Promicromonospora</taxon>
    </lineage>
</organism>
<comment type="caution">
    <text evidence="2">The sequence shown here is derived from an EMBL/GenBank/DDBJ whole genome shotgun (WGS) entry which is preliminary data.</text>
</comment>
<dbReference type="Pfam" id="PF04014">
    <property type="entry name" value="MazE_antitoxin"/>
    <property type="match status" value="1"/>
</dbReference>
<dbReference type="AlphaFoldDB" id="A0A9X2G1I6"/>
<dbReference type="NCBIfam" id="TIGR01439">
    <property type="entry name" value="lp_hng_hel_AbrB"/>
    <property type="match status" value="1"/>
</dbReference>
<dbReference type="GO" id="GO:0003677">
    <property type="term" value="F:DNA binding"/>
    <property type="evidence" value="ECO:0007669"/>
    <property type="project" value="InterPro"/>
</dbReference>
<gene>
    <name evidence="2" type="ORF">APR03_000893</name>
</gene>
<accession>A0A9X2G1I6</accession>
<evidence type="ECO:0000259" key="1">
    <source>
        <dbReference type="SMART" id="SM00966"/>
    </source>
</evidence>
<sequence length="80" mass="8682">MTILTLRPKNQVTVPKEIAEAAGLHVGDALDFSVVDGSVVISKVELGRPVDTPRPSAEDWLAAADYVGERDRELLNRLAQ</sequence>
<protein>
    <submittedName>
        <fullName evidence="2">Looped-hinge helix DNA binding domain-containing protein, AbrB family</fullName>
    </submittedName>
</protein>
<reference evidence="2" key="1">
    <citation type="submission" date="2022-06" db="EMBL/GenBank/DDBJ databases">
        <title>Genomic Encyclopedia of Archaeal and Bacterial Type Strains, Phase II (KMG-II): from individual species to whole genera.</title>
        <authorList>
            <person name="Goeker M."/>
        </authorList>
    </citation>
    <scope>NUCLEOTIDE SEQUENCE</scope>
    <source>
        <strain evidence="2">DSM 26652</strain>
    </source>
</reference>
<evidence type="ECO:0000313" key="3">
    <source>
        <dbReference type="Proteomes" id="UP001139493"/>
    </source>
</evidence>
<name>A0A9X2G1I6_9MICO</name>
<dbReference type="InterPro" id="IPR037914">
    <property type="entry name" value="SpoVT-AbrB_sf"/>
</dbReference>
<dbReference type="Proteomes" id="UP001139493">
    <property type="component" value="Unassembled WGS sequence"/>
</dbReference>
<proteinExistence type="predicted"/>
<dbReference type="RefSeq" id="WP_253833181.1">
    <property type="nucleotide sequence ID" value="NZ_JAMTCS010000002.1"/>
</dbReference>
<evidence type="ECO:0000313" key="2">
    <source>
        <dbReference type="EMBL" id="MCP2263562.1"/>
    </source>
</evidence>
<dbReference type="EMBL" id="JAMTCS010000002">
    <property type="protein sequence ID" value="MCP2263562.1"/>
    <property type="molecule type" value="Genomic_DNA"/>
</dbReference>
<feature type="domain" description="SpoVT-AbrB" evidence="1">
    <location>
        <begin position="4"/>
        <end position="49"/>
    </location>
</feature>
<dbReference type="SUPFAM" id="SSF89447">
    <property type="entry name" value="AbrB/MazE/MraZ-like"/>
    <property type="match status" value="1"/>
</dbReference>
<keyword evidence="3" id="KW-1185">Reference proteome</keyword>
<dbReference type="Gene3D" id="2.10.260.10">
    <property type="match status" value="1"/>
</dbReference>